<dbReference type="InterPro" id="IPR036291">
    <property type="entry name" value="NAD(P)-bd_dom_sf"/>
</dbReference>
<dbReference type="EMBL" id="CP058561">
    <property type="protein sequence ID" value="QUH30232.1"/>
    <property type="molecule type" value="Genomic_DNA"/>
</dbReference>
<dbReference type="Pfam" id="PF00984">
    <property type="entry name" value="UDPG_MGDP_dh"/>
    <property type="match status" value="1"/>
</dbReference>
<dbReference type="PIRSF" id="PIRSF500136">
    <property type="entry name" value="UDP_ManNAc_DH"/>
    <property type="match status" value="1"/>
</dbReference>
<dbReference type="SUPFAM" id="SSF51735">
    <property type="entry name" value="NAD(P)-binding Rossmann-fold domains"/>
    <property type="match status" value="1"/>
</dbReference>
<dbReference type="InterPro" id="IPR036220">
    <property type="entry name" value="UDP-Glc/GDP-Man_DH_C_sf"/>
</dbReference>
<dbReference type="GO" id="GO:0051287">
    <property type="term" value="F:NAD binding"/>
    <property type="evidence" value="ECO:0007669"/>
    <property type="project" value="InterPro"/>
</dbReference>
<dbReference type="Proteomes" id="UP000677305">
    <property type="component" value="Chromosome"/>
</dbReference>
<dbReference type="PANTHER" id="PTHR43491">
    <property type="entry name" value="UDP-N-ACETYL-D-MANNOSAMINE DEHYDROGENASE"/>
    <property type="match status" value="1"/>
</dbReference>
<sequence length="599" mass="68681">MKHDYVINEDNINLRPIGIEDLQSVVLWRNRNSVRKWFINDNLIELEKQMDWFKKYLNTPNDYIFIIEEDKELKQAVGMVALYNIKDDEAEFGRFFIGVDEARGKGLGVKVVKMICQFAMERLKLQKVYLEVLENNIAARSVYEKCGFRFCYQYEANNKSLLRMEFSKMNTEIISVIGLGYVGLPLAVTFAERGKNVVGFDVNDNKIKLYKQGKDPTNEIGEERLSNINNLEFTSDPKKLKQSRFHIIAVPTPITPEKVPNLEPVKSATKIVGDNLKKGSIIVFESTVYPGVTEDICVPILEEQSGLAYKKDFWVGYSPERINPGDKIHTVDKIKKVVSGCDEKTLDIIAEKYSIITDAGVFKASSIKVAEAAKVIENSQRDINIAFINEIAIIFDKMGIDTREVLEAANTKWNFLDFAPGLVGGHCIGIDPYYLTYKAQQLDYRPEVILSGRRINDNMGKIIAEKTIKKLIENNQKVKDARVLVMGLTFKEDVPDLRNSKVKDVIDELLKYDINVIITDPVADKDEVYKDYNLEQTDLDNVTDIDAIIVCVAHRYYREINLEALKKYFDSNITYPILIDVKGIYDKKKADRIFNYWRL</sequence>
<dbReference type="CDD" id="cd04301">
    <property type="entry name" value="NAT_SF"/>
    <property type="match status" value="1"/>
</dbReference>
<keyword evidence="3" id="KW-0520">NAD</keyword>
<dbReference type="PIRSF" id="PIRSF000124">
    <property type="entry name" value="UDPglc_GDPman_dh"/>
    <property type="match status" value="1"/>
</dbReference>
<dbReference type="InterPro" id="IPR017476">
    <property type="entry name" value="UDP-Glc/GDP-Man"/>
</dbReference>
<dbReference type="SUPFAM" id="SSF52413">
    <property type="entry name" value="UDP-glucose/GDP-mannose dehydrogenase C-terminal domain"/>
    <property type="match status" value="1"/>
</dbReference>
<dbReference type="InterPro" id="IPR014026">
    <property type="entry name" value="UDP-Glc/GDP-Man_DH_dimer"/>
</dbReference>
<comment type="similarity">
    <text evidence="1">Belongs to the UDP-glucose/GDP-mannose dehydrogenase family.</text>
</comment>
<dbReference type="Gene3D" id="3.40.630.30">
    <property type="match status" value="1"/>
</dbReference>
<dbReference type="GO" id="GO:0016628">
    <property type="term" value="F:oxidoreductase activity, acting on the CH-CH group of donors, NAD or NADP as acceptor"/>
    <property type="evidence" value="ECO:0007669"/>
    <property type="project" value="InterPro"/>
</dbReference>
<dbReference type="Pfam" id="PF03720">
    <property type="entry name" value="UDPG_MGDP_dh_C"/>
    <property type="match status" value="1"/>
</dbReference>
<name>A0A8J8SCX8_9FIRM</name>
<evidence type="ECO:0000313" key="6">
    <source>
        <dbReference type="Proteomes" id="UP000677305"/>
    </source>
</evidence>
<dbReference type="InterPro" id="IPR008927">
    <property type="entry name" value="6-PGluconate_DH-like_C_sf"/>
</dbReference>
<evidence type="ECO:0000313" key="5">
    <source>
        <dbReference type="EMBL" id="QUH30232.1"/>
    </source>
</evidence>
<dbReference type="KEGG" id="vgu:HYG85_15490"/>
<dbReference type="Pfam" id="PF03721">
    <property type="entry name" value="UDPG_MGDP_dh_N"/>
    <property type="match status" value="1"/>
</dbReference>
<dbReference type="SUPFAM" id="SSF48179">
    <property type="entry name" value="6-phosphogluconate dehydrogenase C-terminal domain-like"/>
    <property type="match status" value="1"/>
</dbReference>
<gene>
    <name evidence="5" type="ORF">HYG85_15490</name>
</gene>
<dbReference type="GO" id="GO:0000271">
    <property type="term" value="P:polysaccharide biosynthetic process"/>
    <property type="evidence" value="ECO:0007669"/>
    <property type="project" value="InterPro"/>
</dbReference>
<dbReference type="AlphaFoldDB" id="A0A8J8SCX8"/>
<dbReference type="InterPro" id="IPR016181">
    <property type="entry name" value="Acyl_CoA_acyltransferase"/>
</dbReference>
<evidence type="ECO:0000256" key="3">
    <source>
        <dbReference type="ARBA" id="ARBA00023027"/>
    </source>
</evidence>
<keyword evidence="6" id="KW-1185">Reference proteome</keyword>
<keyword evidence="2" id="KW-0560">Oxidoreductase</keyword>
<dbReference type="InterPro" id="IPR001732">
    <property type="entry name" value="UDP-Glc/GDP-Man_DH_N"/>
</dbReference>
<dbReference type="Pfam" id="PF13302">
    <property type="entry name" value="Acetyltransf_3"/>
    <property type="match status" value="1"/>
</dbReference>
<dbReference type="InterPro" id="IPR000182">
    <property type="entry name" value="GNAT_dom"/>
</dbReference>
<dbReference type="InterPro" id="IPR014027">
    <property type="entry name" value="UDP-Glc/GDP-Man_DH_C"/>
</dbReference>
<dbReference type="RefSeq" id="WP_212690423.1">
    <property type="nucleotide sequence ID" value="NZ_CP058561.1"/>
</dbReference>
<accession>A0A8J8SCX8</accession>
<dbReference type="SMART" id="SM00984">
    <property type="entry name" value="UDPG_MGDP_dh_C"/>
    <property type="match status" value="1"/>
</dbReference>
<dbReference type="PANTHER" id="PTHR43491:SF2">
    <property type="entry name" value="UDP-N-ACETYL-D-MANNOSAMINE DEHYDROGENASE"/>
    <property type="match status" value="1"/>
</dbReference>
<dbReference type="SUPFAM" id="SSF55729">
    <property type="entry name" value="Acyl-CoA N-acyltransferases (Nat)"/>
    <property type="match status" value="1"/>
</dbReference>
<protein>
    <submittedName>
        <fullName evidence="5">Nucleotide sugar dehydrogenase</fullName>
    </submittedName>
</protein>
<organism evidence="5 6">
    <name type="scientific">Vallitalea guaymasensis</name>
    <dbReference type="NCBI Taxonomy" id="1185412"/>
    <lineage>
        <taxon>Bacteria</taxon>
        <taxon>Bacillati</taxon>
        <taxon>Bacillota</taxon>
        <taxon>Clostridia</taxon>
        <taxon>Lachnospirales</taxon>
        <taxon>Vallitaleaceae</taxon>
        <taxon>Vallitalea</taxon>
    </lineage>
</organism>
<evidence type="ECO:0000256" key="2">
    <source>
        <dbReference type="ARBA" id="ARBA00023002"/>
    </source>
</evidence>
<dbReference type="GO" id="GO:0016747">
    <property type="term" value="F:acyltransferase activity, transferring groups other than amino-acyl groups"/>
    <property type="evidence" value="ECO:0007669"/>
    <property type="project" value="InterPro"/>
</dbReference>
<dbReference type="PROSITE" id="PS51186">
    <property type="entry name" value="GNAT"/>
    <property type="match status" value="1"/>
</dbReference>
<dbReference type="Gene3D" id="3.40.50.720">
    <property type="entry name" value="NAD(P)-binding Rossmann-like Domain"/>
    <property type="match status" value="2"/>
</dbReference>
<reference evidence="5 6" key="1">
    <citation type="submission" date="2020-07" db="EMBL/GenBank/DDBJ databases">
        <title>Vallitalea guaymasensis genome.</title>
        <authorList>
            <person name="Postec A."/>
        </authorList>
    </citation>
    <scope>NUCLEOTIDE SEQUENCE [LARGE SCALE GENOMIC DNA]</scope>
    <source>
        <strain evidence="5 6">Ra1766G1</strain>
    </source>
</reference>
<dbReference type="InterPro" id="IPR028359">
    <property type="entry name" value="UDP_ManNAc/GlcNAc_DH"/>
</dbReference>
<evidence type="ECO:0000256" key="1">
    <source>
        <dbReference type="ARBA" id="ARBA00006601"/>
    </source>
</evidence>
<proteinExistence type="inferred from homology"/>
<evidence type="ECO:0000259" key="4">
    <source>
        <dbReference type="PROSITE" id="PS51186"/>
    </source>
</evidence>
<feature type="domain" description="N-acetyltransferase" evidence="4">
    <location>
        <begin position="12"/>
        <end position="169"/>
    </location>
</feature>
<dbReference type="NCBIfam" id="TIGR03026">
    <property type="entry name" value="NDP-sugDHase"/>
    <property type="match status" value="1"/>
</dbReference>
<dbReference type="GO" id="GO:0016616">
    <property type="term" value="F:oxidoreductase activity, acting on the CH-OH group of donors, NAD or NADP as acceptor"/>
    <property type="evidence" value="ECO:0007669"/>
    <property type="project" value="InterPro"/>
</dbReference>